<evidence type="ECO:0000313" key="1">
    <source>
        <dbReference type="EMBL" id="QLH04600.1"/>
    </source>
</evidence>
<proteinExistence type="predicted"/>
<keyword evidence="2" id="KW-1185">Reference proteome</keyword>
<name>A0A7D5R0P7_9ARCH</name>
<reference evidence="1 2" key="1">
    <citation type="submission" date="2018-02" db="EMBL/GenBank/DDBJ databases">
        <title>Complete genome of Nitrosopumilus oxyclinae HCE1.</title>
        <authorList>
            <person name="Qin W."/>
            <person name="Zheng Y."/>
            <person name="Stahl D.A."/>
        </authorList>
    </citation>
    <scope>NUCLEOTIDE SEQUENCE [LARGE SCALE GENOMIC DNA]</scope>
    <source>
        <strain evidence="1 2">HCE1</strain>
    </source>
</reference>
<evidence type="ECO:0000313" key="2">
    <source>
        <dbReference type="Proteomes" id="UP000509441"/>
    </source>
</evidence>
<dbReference type="OrthoDB" id="4918at2157"/>
<dbReference type="RefSeq" id="WP_179363507.1">
    <property type="nucleotide sequence ID" value="NZ_CP026994.1"/>
</dbReference>
<dbReference type="EMBL" id="CP026994">
    <property type="protein sequence ID" value="QLH04600.1"/>
    <property type="molecule type" value="Genomic_DNA"/>
</dbReference>
<gene>
    <name evidence="1" type="ORF">C5F49_04200</name>
</gene>
<protein>
    <submittedName>
        <fullName evidence="1">Uncharacterized protein</fullName>
    </submittedName>
</protein>
<sequence>MGEKTTLEWTSNFALSWSDFQAESNPAVFEDSHSVIKYRFTWVVDSEIVDRNVVFLINDISLFVEFHPLLSWVRQSDANESLLNHEQGNFDLAELVKRENMVHLQEQFYKKHFSTRGQNDEQRKQFAKEDSGKMINEQVEKLQNLFNERSQKYQNDTNYGKNFEEQSKYDLIFKQLHT</sequence>
<dbReference type="KEGG" id="nox:C5F49_04200"/>
<organism evidence="1 2">
    <name type="scientific">Nitrosopumilus oxyclinae</name>
    <dbReference type="NCBI Taxonomy" id="1959104"/>
    <lineage>
        <taxon>Archaea</taxon>
        <taxon>Nitrososphaerota</taxon>
        <taxon>Nitrososphaeria</taxon>
        <taxon>Nitrosopumilales</taxon>
        <taxon>Nitrosopumilaceae</taxon>
        <taxon>Nitrosopumilus</taxon>
    </lineage>
</organism>
<accession>A0A7D5R0P7</accession>
<dbReference type="GeneID" id="56061141"/>
<dbReference type="Proteomes" id="UP000509441">
    <property type="component" value="Chromosome"/>
</dbReference>
<dbReference type="AlphaFoldDB" id="A0A7D5R0P7"/>